<proteinExistence type="inferred from homology"/>
<keyword evidence="4" id="KW-0804">Transcription</keyword>
<dbReference type="RefSeq" id="WP_085805765.1">
    <property type="nucleotide sequence ID" value="NZ_FWFX01000006.1"/>
</dbReference>
<dbReference type="Pfam" id="PF03466">
    <property type="entry name" value="LysR_substrate"/>
    <property type="match status" value="1"/>
</dbReference>
<evidence type="ECO:0000256" key="1">
    <source>
        <dbReference type="ARBA" id="ARBA00009437"/>
    </source>
</evidence>
<dbReference type="InterPro" id="IPR058163">
    <property type="entry name" value="LysR-type_TF_proteobact-type"/>
</dbReference>
<dbReference type="InterPro" id="IPR000847">
    <property type="entry name" value="LysR_HTH_N"/>
</dbReference>
<protein>
    <submittedName>
        <fullName evidence="6">HTH-type transcriptional regulator DmlR</fullName>
    </submittedName>
</protein>
<dbReference type="Proteomes" id="UP000193061">
    <property type="component" value="Unassembled WGS sequence"/>
</dbReference>
<evidence type="ECO:0000259" key="5">
    <source>
        <dbReference type="PROSITE" id="PS50931"/>
    </source>
</evidence>
<dbReference type="PROSITE" id="PS50931">
    <property type="entry name" value="HTH_LYSR"/>
    <property type="match status" value="1"/>
</dbReference>
<dbReference type="GO" id="GO:0003700">
    <property type="term" value="F:DNA-binding transcription factor activity"/>
    <property type="evidence" value="ECO:0007669"/>
    <property type="project" value="InterPro"/>
</dbReference>
<dbReference type="AlphaFoldDB" id="A0A1X6ZAJ5"/>
<feature type="domain" description="HTH lysR-type" evidence="5">
    <location>
        <begin position="1"/>
        <end position="61"/>
    </location>
</feature>
<accession>A0A1X6ZAJ5</accession>
<dbReference type="PANTHER" id="PTHR30537:SF1">
    <property type="entry name" value="HTH-TYPE TRANSCRIPTIONAL REGULATOR PGRR"/>
    <property type="match status" value="1"/>
</dbReference>
<keyword evidence="7" id="KW-1185">Reference proteome</keyword>
<organism evidence="6 7">
    <name type="scientific">Roseovarius albus</name>
    <dbReference type="NCBI Taxonomy" id="1247867"/>
    <lineage>
        <taxon>Bacteria</taxon>
        <taxon>Pseudomonadati</taxon>
        <taxon>Pseudomonadota</taxon>
        <taxon>Alphaproteobacteria</taxon>
        <taxon>Rhodobacterales</taxon>
        <taxon>Roseobacteraceae</taxon>
        <taxon>Roseovarius</taxon>
    </lineage>
</organism>
<dbReference type="GO" id="GO:0043565">
    <property type="term" value="F:sequence-specific DNA binding"/>
    <property type="evidence" value="ECO:0007669"/>
    <property type="project" value="TreeGrafter"/>
</dbReference>
<dbReference type="Pfam" id="PF00126">
    <property type="entry name" value="HTH_1"/>
    <property type="match status" value="1"/>
</dbReference>
<evidence type="ECO:0000256" key="2">
    <source>
        <dbReference type="ARBA" id="ARBA00023015"/>
    </source>
</evidence>
<dbReference type="Gene3D" id="3.40.190.290">
    <property type="match status" value="1"/>
</dbReference>
<evidence type="ECO:0000256" key="3">
    <source>
        <dbReference type="ARBA" id="ARBA00023125"/>
    </source>
</evidence>
<name>A0A1X6ZAJ5_9RHOB</name>
<dbReference type="PANTHER" id="PTHR30537">
    <property type="entry name" value="HTH-TYPE TRANSCRIPTIONAL REGULATOR"/>
    <property type="match status" value="1"/>
</dbReference>
<dbReference type="GO" id="GO:0006351">
    <property type="term" value="P:DNA-templated transcription"/>
    <property type="evidence" value="ECO:0007669"/>
    <property type="project" value="TreeGrafter"/>
</dbReference>
<dbReference type="InterPro" id="IPR005119">
    <property type="entry name" value="LysR_subst-bd"/>
</dbReference>
<dbReference type="EMBL" id="FWFX01000006">
    <property type="protein sequence ID" value="SLN46001.1"/>
    <property type="molecule type" value="Genomic_DNA"/>
</dbReference>
<dbReference type="InterPro" id="IPR036388">
    <property type="entry name" value="WH-like_DNA-bd_sf"/>
</dbReference>
<dbReference type="InterPro" id="IPR036390">
    <property type="entry name" value="WH_DNA-bd_sf"/>
</dbReference>
<dbReference type="OrthoDB" id="9813056at2"/>
<evidence type="ECO:0000256" key="4">
    <source>
        <dbReference type="ARBA" id="ARBA00023163"/>
    </source>
</evidence>
<evidence type="ECO:0000313" key="7">
    <source>
        <dbReference type="Proteomes" id="UP000193061"/>
    </source>
</evidence>
<reference evidence="6 7" key="1">
    <citation type="submission" date="2017-03" db="EMBL/GenBank/DDBJ databases">
        <authorList>
            <person name="Afonso C.L."/>
            <person name="Miller P.J."/>
            <person name="Scott M.A."/>
            <person name="Spackman E."/>
            <person name="Goraichik I."/>
            <person name="Dimitrov K.M."/>
            <person name="Suarez D.L."/>
            <person name="Swayne D.E."/>
        </authorList>
    </citation>
    <scope>NUCLEOTIDE SEQUENCE [LARGE SCALE GENOMIC DNA]</scope>
    <source>
        <strain evidence="6 7">CECT 7450</strain>
    </source>
</reference>
<sequence length="301" mass="33638">MDRAPIQGIEVFLTIVQEGSLRAAARALGVGPPAVSLQLKALEEKMGVGLIIRTTRRIELTEAGRILFEAAAPAYRDMTYAVKKTKELGTSTTGTLRLSLSRGAYMTALAPVLEQFLADYPGIKLDLSWNEELVDINRAGFHAGIRLGESLAPDMVAVRITHPLDLVFFAAPSYIEKHGCPAHPRDLLKHQCIRYKLPTANQLAEWRFVEEGQEKLIDPSGRIIFDQVAGVTQAASEGHGIGFSLRATMQDHLEAGRLETILDKYRRDLPPFYLYYPEQNRRLECLRLLKDALVSWRDRSV</sequence>
<dbReference type="FunFam" id="1.10.10.10:FF:000001">
    <property type="entry name" value="LysR family transcriptional regulator"/>
    <property type="match status" value="1"/>
</dbReference>
<dbReference type="SUPFAM" id="SSF46785">
    <property type="entry name" value="Winged helix' DNA-binding domain"/>
    <property type="match status" value="1"/>
</dbReference>
<keyword evidence="3" id="KW-0238">DNA-binding</keyword>
<comment type="similarity">
    <text evidence="1">Belongs to the LysR transcriptional regulatory family.</text>
</comment>
<gene>
    <name evidence="6" type="primary">dmlR_6</name>
    <name evidence="6" type="ORF">ROA7450_02248</name>
</gene>
<dbReference type="Gene3D" id="1.10.10.10">
    <property type="entry name" value="Winged helix-like DNA-binding domain superfamily/Winged helix DNA-binding domain"/>
    <property type="match status" value="1"/>
</dbReference>
<keyword evidence="2" id="KW-0805">Transcription regulation</keyword>
<dbReference type="SUPFAM" id="SSF53850">
    <property type="entry name" value="Periplasmic binding protein-like II"/>
    <property type="match status" value="1"/>
</dbReference>
<evidence type="ECO:0000313" key="6">
    <source>
        <dbReference type="EMBL" id="SLN46001.1"/>
    </source>
</evidence>